<dbReference type="GO" id="GO:0006260">
    <property type="term" value="P:DNA replication"/>
    <property type="evidence" value="ECO:0007669"/>
    <property type="project" value="UniProtKB-KW"/>
</dbReference>
<dbReference type="Gene3D" id="2.30.29.210">
    <property type="entry name" value="FACT complex subunit Spt16p/Cdc68p"/>
    <property type="match status" value="1"/>
</dbReference>
<dbReference type="Pfam" id="PF14826">
    <property type="entry name" value="FACT-Spt16_Nlob"/>
    <property type="match status" value="1"/>
</dbReference>
<evidence type="ECO:0000256" key="5">
    <source>
        <dbReference type="ARBA" id="ARBA00023015"/>
    </source>
</evidence>
<dbReference type="CDD" id="cd01091">
    <property type="entry name" value="CDC68-like"/>
    <property type="match status" value="1"/>
</dbReference>
<dbReference type="Gene3D" id="2.30.29.150">
    <property type="match status" value="2"/>
</dbReference>
<keyword evidence="16" id="KW-1185">Reference proteome</keyword>
<dbReference type="InterPro" id="IPR029148">
    <property type="entry name" value="FACT-SPT16_Nlobe"/>
</dbReference>
<comment type="caution">
    <text evidence="15">The sequence shown here is derived from an EMBL/GenBank/DDBJ whole genome shotgun (WGS) entry which is preliminary data.</text>
</comment>
<dbReference type="GO" id="GO:0035101">
    <property type="term" value="C:FACT complex"/>
    <property type="evidence" value="ECO:0007669"/>
    <property type="project" value="UniProtKB-UniRule"/>
</dbReference>
<dbReference type="GO" id="GO:0031491">
    <property type="term" value="F:nucleosome binding"/>
    <property type="evidence" value="ECO:0007669"/>
    <property type="project" value="TreeGrafter"/>
</dbReference>
<dbReference type="Pfam" id="PF24824">
    <property type="entry name" value="PH_SPT16"/>
    <property type="match status" value="2"/>
</dbReference>
<comment type="subunit">
    <text evidence="10">Component of the FACT complex.</text>
</comment>
<keyword evidence="5 10" id="KW-0805">Transcription regulation</keyword>
<dbReference type="Gene3D" id="2.30.29.30">
    <property type="entry name" value="Pleckstrin-homology domain (PH domain)/Phosphotyrosine-binding domain (PTB)"/>
    <property type="match status" value="1"/>
</dbReference>
<protein>
    <recommendedName>
        <fullName evidence="10">FACT complex subunit</fullName>
    </recommendedName>
</protein>
<evidence type="ECO:0000256" key="3">
    <source>
        <dbReference type="ARBA" id="ARBA00022705"/>
    </source>
</evidence>
<keyword evidence="4 10" id="KW-0227">DNA damage</keyword>
<dbReference type="InterPro" id="IPR040258">
    <property type="entry name" value="Spt16"/>
</dbReference>
<dbReference type="InterPro" id="IPR011993">
    <property type="entry name" value="PH-like_dom_sf"/>
</dbReference>
<feature type="compositionally biased region" description="Acidic residues" evidence="11">
    <location>
        <begin position="892"/>
        <end position="903"/>
    </location>
</feature>
<dbReference type="PANTHER" id="PTHR13980">
    <property type="entry name" value="CDC68 RELATED"/>
    <property type="match status" value="1"/>
</dbReference>
<dbReference type="Pfam" id="PF08512">
    <property type="entry name" value="Rttp106-like_middle"/>
    <property type="match status" value="1"/>
</dbReference>
<dbReference type="PANTHER" id="PTHR13980:SF15">
    <property type="entry name" value="FACT COMPLEX SUBUNIT SPT16"/>
    <property type="match status" value="1"/>
</dbReference>
<sequence length="1004" mass="112438">MAENRNRNVKPASGKPPAAVAANPFTVNLHNFSKRLKILYSHWNKHGTDLWVGSSALAIATPPISEDLRYLKSSALNIWLVGYEFPDTIMVFLKKQIHFLCTQKKASLLDVVKKSAKEAVDVEVIIHVKAKGDDGTGLMDNIFRAIYSQTNSGDNDVPVVGRISREAPEGKFLEAWDEKLKNAKFELTDVTNGFSDLFAAKDETELTNVKKAAFLTSSVMRQFVVPKLEKIIDEERKVSHSSLMDDTEKTILEPARIKVKLKAENIDICYPPIFQSGGEFDLKPSASSNDENLYYDSTSVIICALGSRYNSYCSNIARTVLIDANSKQSKAYEVLLKAQEAAIGALKSGNRVSSVYQAALSVVEKDAPELAANLTKTAGTGIGLEFRESGLSLNAKNDRILRPGMVFNVSLGFQNLQTETKNPKTRKYSLLLADTVIVGEKVPDILTAKSSKALKDVAYSFNEDDEEEEKLKVKAEDNGNEAFSKTTLRSDNHEMSKEELRRQHQAELARQKNEETARRLAGGGANAADNRGAVKTVGDLIAYKNVNDLPPPRDLMVQVDQKNEAILLPIYGSMVPFHVATVKSVSSQQDSNRASYIRIIFNVPGTSFTPHDANSLKFQGSIYLKEVSFRSKDSRHIIEVVQQIKTLRRQVNSRESERAERATLVTQERLQLASAKFKPIKLHDLWIRPPFGGRGRKLTGSLEAHTNGFRYSTSRADERVDVMYANIKHAFFQPAEREMITLTLGGGKRSAYDPDEIEEEQRERDRKNKINTEFHNFVNRVNDLWGQPQFKPLDLEFDQPMRELGFHGVPHKASAFIVPTSNCLVELIEIPFVVITLSEIEIVNLERVGLGQKNFDMTIVFKDFKRDVLRIDSIPSTSLDGIKEWLNTTDLNDSESENSEESDQGYVPSDVQSESASEDEDDDSESLVESEDDAEEDSDEDTDEDGGKTWEELEREASSADRDKGNDYDSEEDKKRRKLKAFGKARAPEKRNPSGSLPKRSKLR</sequence>
<dbReference type="FunFam" id="3.90.230.10:FF:000005">
    <property type="entry name" value="FACT complex subunit spt16"/>
    <property type="match status" value="1"/>
</dbReference>
<dbReference type="InterPro" id="IPR048969">
    <property type="entry name" value="FACT_SPT16_C"/>
</dbReference>
<comment type="similarity">
    <text evidence="1 10">Belongs to the peptidase M24 family. SPT16 subfamily.</text>
</comment>
<evidence type="ECO:0000256" key="1">
    <source>
        <dbReference type="ARBA" id="ARBA00010779"/>
    </source>
</evidence>
<dbReference type="SMART" id="SM01286">
    <property type="entry name" value="SPT16"/>
    <property type="match status" value="1"/>
</dbReference>
<keyword evidence="2 10" id="KW-0158">Chromosome</keyword>
<keyword evidence="3 10" id="KW-0235">DNA replication</keyword>
<dbReference type="InterPro" id="IPR036005">
    <property type="entry name" value="Creatinase/aminopeptidase-like"/>
</dbReference>
<keyword evidence="8 10" id="KW-0234">DNA repair</keyword>
<accession>A0A6A3B1G3</accession>
<evidence type="ECO:0000313" key="16">
    <source>
        <dbReference type="Proteomes" id="UP000436088"/>
    </source>
</evidence>
<dbReference type="Proteomes" id="UP000436088">
    <property type="component" value="Unassembled WGS sequence"/>
</dbReference>
<dbReference type="Pfam" id="PF21091">
    <property type="entry name" value="SPT16_C"/>
    <property type="match status" value="1"/>
</dbReference>
<evidence type="ECO:0000259" key="13">
    <source>
        <dbReference type="SMART" id="SM01286"/>
    </source>
</evidence>
<dbReference type="InterPro" id="IPR033825">
    <property type="entry name" value="Spt16_M24"/>
</dbReference>
<keyword evidence="7 10" id="KW-0804">Transcription</keyword>
<name>A0A6A3B1G3_HIBSY</name>
<dbReference type="InterPro" id="IPR000994">
    <property type="entry name" value="Pept_M24"/>
</dbReference>
<evidence type="ECO:0000256" key="11">
    <source>
        <dbReference type="SAM" id="MobiDB-lite"/>
    </source>
</evidence>
<keyword evidence="6" id="KW-0175">Coiled coil</keyword>
<evidence type="ECO:0000256" key="10">
    <source>
        <dbReference type="RuleBase" id="RU367052"/>
    </source>
</evidence>
<dbReference type="FunFam" id="2.30.29.210:FF:000002">
    <property type="entry name" value="FACT complex subunit SPT16"/>
    <property type="match status" value="1"/>
</dbReference>
<dbReference type="Pfam" id="PF08644">
    <property type="entry name" value="SPT16"/>
    <property type="match status" value="1"/>
</dbReference>
<evidence type="ECO:0000256" key="2">
    <source>
        <dbReference type="ARBA" id="ARBA00022454"/>
    </source>
</evidence>
<dbReference type="FunFam" id="3.40.350.10:FF:000006">
    <property type="entry name" value="FACT complex subunit SPT16"/>
    <property type="match status" value="1"/>
</dbReference>
<evidence type="ECO:0000256" key="8">
    <source>
        <dbReference type="ARBA" id="ARBA00023204"/>
    </source>
</evidence>
<feature type="domain" description="Histone chaperone RTT106/FACT complex subunit SPT16-like middle" evidence="14">
    <location>
        <begin position="806"/>
        <end position="896"/>
    </location>
</feature>
<dbReference type="GO" id="GO:0006281">
    <property type="term" value="P:DNA repair"/>
    <property type="evidence" value="ECO:0007669"/>
    <property type="project" value="UniProtKB-UniRule"/>
</dbReference>
<dbReference type="InterPro" id="IPR013953">
    <property type="entry name" value="FACT_SPT16_M"/>
</dbReference>
<dbReference type="SMART" id="SM01285">
    <property type="entry name" value="FACT-Spt16_Nlob"/>
    <property type="match status" value="1"/>
</dbReference>
<evidence type="ECO:0000256" key="6">
    <source>
        <dbReference type="ARBA" id="ARBA00023054"/>
    </source>
</evidence>
<dbReference type="GO" id="GO:0006368">
    <property type="term" value="P:transcription elongation by RNA polymerase II"/>
    <property type="evidence" value="ECO:0007669"/>
    <property type="project" value="TreeGrafter"/>
</dbReference>
<keyword evidence="9 10" id="KW-0539">Nucleus</keyword>
<gene>
    <name evidence="15" type="ORF">F3Y22_tig00110321pilonHSYRG00320</name>
</gene>
<proteinExistence type="inferred from homology"/>
<dbReference type="FunFam" id="2.30.29.30:FF:000017">
    <property type="entry name" value="FACT complex subunit SPT16"/>
    <property type="match status" value="1"/>
</dbReference>
<reference evidence="15" key="1">
    <citation type="submission" date="2019-09" db="EMBL/GenBank/DDBJ databases">
        <title>Draft genome information of white flower Hibiscus syriacus.</title>
        <authorList>
            <person name="Kim Y.-M."/>
        </authorList>
    </citation>
    <scope>NUCLEOTIDE SEQUENCE [LARGE SCALE GENOMIC DNA]</scope>
    <source>
        <strain evidence="15">YM2019G1</strain>
    </source>
</reference>
<evidence type="ECO:0000256" key="4">
    <source>
        <dbReference type="ARBA" id="ARBA00022763"/>
    </source>
</evidence>
<comment type="function">
    <text evidence="10">Component of the FACT complex, a general chromatin factor that acts to reorganize nucleosomes. The FACT complex is involved in multiple processes that require DNA as a template such as mRNA elongation, DNA replication and DNA repair. During transcription elongation the FACT complex acts as a histone chaperone that both destabilizes and restores nucleosomal structure. It facilitates the passage of RNA polymerase II and transcription by promoting the dissociation of one histone H2A-H2B dimer from the nucleosome, then subsequently promotes the reestablishment of the nucleosome following the passage of RNA polymerase II.</text>
</comment>
<dbReference type="Gene3D" id="3.40.350.10">
    <property type="entry name" value="Creatinase/prolidase N-terminal domain"/>
    <property type="match status" value="1"/>
</dbReference>
<organism evidence="15 16">
    <name type="scientific">Hibiscus syriacus</name>
    <name type="common">Rose of Sharon</name>
    <dbReference type="NCBI Taxonomy" id="106335"/>
    <lineage>
        <taxon>Eukaryota</taxon>
        <taxon>Viridiplantae</taxon>
        <taxon>Streptophyta</taxon>
        <taxon>Embryophyta</taxon>
        <taxon>Tracheophyta</taxon>
        <taxon>Spermatophyta</taxon>
        <taxon>Magnoliopsida</taxon>
        <taxon>eudicotyledons</taxon>
        <taxon>Gunneridae</taxon>
        <taxon>Pentapetalae</taxon>
        <taxon>rosids</taxon>
        <taxon>malvids</taxon>
        <taxon>Malvales</taxon>
        <taxon>Malvaceae</taxon>
        <taxon>Malvoideae</taxon>
        <taxon>Hibiscus</taxon>
    </lineage>
</organism>
<evidence type="ECO:0000259" key="12">
    <source>
        <dbReference type="SMART" id="SM01285"/>
    </source>
</evidence>
<dbReference type="InterPro" id="IPR056595">
    <property type="entry name" value="Fact-SPT16_PH"/>
</dbReference>
<dbReference type="Pfam" id="PF00557">
    <property type="entry name" value="Peptidase_M24"/>
    <property type="match status" value="1"/>
</dbReference>
<feature type="compositionally biased region" description="Acidic residues" evidence="11">
    <location>
        <begin position="916"/>
        <end position="944"/>
    </location>
</feature>
<evidence type="ECO:0000313" key="15">
    <source>
        <dbReference type="EMBL" id="KAE8710521.1"/>
    </source>
</evidence>
<dbReference type="InterPro" id="IPR029149">
    <property type="entry name" value="Creatin/AminoP/Spt16_N"/>
</dbReference>
<dbReference type="Gene3D" id="3.90.230.10">
    <property type="entry name" value="Creatinase/methionine aminopeptidase superfamily"/>
    <property type="match status" value="1"/>
</dbReference>
<comment type="subcellular location">
    <subcellularLocation>
        <location evidence="10">Nucleus</location>
    </subcellularLocation>
    <subcellularLocation>
        <location evidence="10">Chromosome</location>
    </subcellularLocation>
</comment>
<feature type="domain" description="FACT complex subunit SPT16 middle" evidence="13">
    <location>
        <begin position="557"/>
        <end position="711"/>
    </location>
</feature>
<dbReference type="InterPro" id="IPR013719">
    <property type="entry name" value="RTT106/SPT16-like_middle_dom"/>
</dbReference>
<feature type="region of interest" description="Disordered" evidence="11">
    <location>
        <begin position="890"/>
        <end position="1004"/>
    </location>
</feature>
<dbReference type="SUPFAM" id="SSF55920">
    <property type="entry name" value="Creatinase/aminopeptidase"/>
    <property type="match status" value="1"/>
</dbReference>
<feature type="domain" description="FACT complex subunit SPT16 N-terminal lobe" evidence="12">
    <location>
        <begin position="27"/>
        <end position="194"/>
    </location>
</feature>
<evidence type="ECO:0000256" key="7">
    <source>
        <dbReference type="ARBA" id="ARBA00023163"/>
    </source>
</evidence>
<dbReference type="SMART" id="SM01287">
    <property type="entry name" value="Rtt106"/>
    <property type="match status" value="1"/>
</dbReference>
<evidence type="ECO:0000256" key="9">
    <source>
        <dbReference type="ARBA" id="ARBA00023242"/>
    </source>
</evidence>
<dbReference type="EMBL" id="VEPZ02000929">
    <property type="protein sequence ID" value="KAE8710521.1"/>
    <property type="molecule type" value="Genomic_DNA"/>
</dbReference>
<feature type="compositionally biased region" description="Basic and acidic residues" evidence="11">
    <location>
        <begin position="945"/>
        <end position="967"/>
    </location>
</feature>
<dbReference type="AlphaFoldDB" id="A0A6A3B1G3"/>
<evidence type="ECO:0000259" key="14">
    <source>
        <dbReference type="SMART" id="SM01287"/>
    </source>
</evidence>